<organism evidence="2 3">
    <name type="scientific">Bacillus pseudomycoides</name>
    <dbReference type="NCBI Taxonomy" id="64104"/>
    <lineage>
        <taxon>Bacteria</taxon>
        <taxon>Bacillati</taxon>
        <taxon>Bacillota</taxon>
        <taxon>Bacilli</taxon>
        <taxon>Bacillales</taxon>
        <taxon>Bacillaceae</taxon>
        <taxon>Bacillus</taxon>
        <taxon>Bacillus cereus group</taxon>
    </lineage>
</organism>
<dbReference type="InterPro" id="IPR029058">
    <property type="entry name" value="AB_hydrolase_fold"/>
</dbReference>
<dbReference type="PRINTS" id="PR00111">
    <property type="entry name" value="ABHYDROLASE"/>
</dbReference>
<dbReference type="InterPro" id="IPR000073">
    <property type="entry name" value="AB_hydrolase_1"/>
</dbReference>
<dbReference type="Pfam" id="PF00561">
    <property type="entry name" value="Abhydrolase_1"/>
    <property type="match status" value="1"/>
</dbReference>
<evidence type="ECO:0000313" key="2">
    <source>
        <dbReference type="EMBL" id="MDR4328701.1"/>
    </source>
</evidence>
<sequence length="282" mass="32469">MICHIKDTQIYYKIIGEGKPVILLHGCSVDHRLMMGCMESVFHKHAGYKRIYIDLPGMGKSTAPNWINSSDILLDLLTLFIEKIIPDENFLLVGESYGGYLSKAILSKMPQRIDGLLLICPVIIANHKARTVPKYNRIISDDEFLNKLSSDERNEFCELAVIANEYTYNRYKKEIKSGLTVANTEFVETLQRNYTLSFNTNGQKYEKPVLLLAGRQDIVVGYQDLLETIEEYPRATFAVLDMAGHNLQIEQPELFQSLVEEWMIRTENISFNDSYEKQQKIR</sequence>
<dbReference type="RefSeq" id="WP_033796192.1">
    <property type="nucleotide sequence ID" value="NZ_CM000744.1"/>
</dbReference>
<dbReference type="Gene3D" id="3.40.50.1820">
    <property type="entry name" value="alpha/beta hydrolase"/>
    <property type="match status" value="1"/>
</dbReference>
<reference evidence="2" key="1">
    <citation type="submission" date="2019-07" db="EMBL/GenBank/DDBJ databases">
        <title>Phylogenomic Reclassification of ATCC Bacillus Strains and Various Taxa within the Genus Bacillus.</title>
        <authorList>
            <person name="Riojas M.A."/>
            <person name="Frank A.M."/>
            <person name="Fenn S.L."/>
            <person name="King S.P."/>
            <person name="Brower S.M."/>
            <person name="Hazbon M.H."/>
        </authorList>
    </citation>
    <scope>NUCLEOTIDE SEQUENCE</scope>
    <source>
        <strain evidence="2">NR-12239</strain>
    </source>
</reference>
<dbReference type="Proteomes" id="UP001248134">
    <property type="component" value="Unassembled WGS sequence"/>
</dbReference>
<gene>
    <name evidence="2" type="ORF">FOS08_23155</name>
</gene>
<evidence type="ECO:0000313" key="3">
    <source>
        <dbReference type="Proteomes" id="UP001248134"/>
    </source>
</evidence>
<protein>
    <submittedName>
        <fullName evidence="2">Alpha/beta hydrolase</fullName>
    </submittedName>
</protein>
<dbReference type="SUPFAM" id="SSF53474">
    <property type="entry name" value="alpha/beta-Hydrolases"/>
    <property type="match status" value="1"/>
</dbReference>
<name>A0AAJ1Z9B0_9BACI</name>
<dbReference type="GO" id="GO:0016787">
    <property type="term" value="F:hydrolase activity"/>
    <property type="evidence" value="ECO:0007669"/>
    <property type="project" value="UniProtKB-KW"/>
</dbReference>
<dbReference type="PANTHER" id="PTHR43798:SF6">
    <property type="entry name" value="HYDROLASE, PUTATIVE (AFU_ORTHOLOGUE AFUA_4G13070)-RELATED"/>
    <property type="match status" value="1"/>
</dbReference>
<dbReference type="PANTHER" id="PTHR43798">
    <property type="entry name" value="MONOACYLGLYCEROL LIPASE"/>
    <property type="match status" value="1"/>
</dbReference>
<proteinExistence type="predicted"/>
<feature type="domain" description="AB hydrolase-1" evidence="1">
    <location>
        <begin position="19"/>
        <end position="252"/>
    </location>
</feature>
<dbReference type="InterPro" id="IPR050266">
    <property type="entry name" value="AB_hydrolase_sf"/>
</dbReference>
<accession>A0AAJ1Z9B0</accession>
<comment type="caution">
    <text evidence="2">The sequence shown here is derived from an EMBL/GenBank/DDBJ whole genome shotgun (WGS) entry which is preliminary data.</text>
</comment>
<dbReference type="EMBL" id="VLYX01000037">
    <property type="protein sequence ID" value="MDR4328701.1"/>
    <property type="molecule type" value="Genomic_DNA"/>
</dbReference>
<evidence type="ECO:0000259" key="1">
    <source>
        <dbReference type="Pfam" id="PF00561"/>
    </source>
</evidence>
<keyword evidence="2" id="KW-0378">Hydrolase</keyword>
<dbReference type="AlphaFoldDB" id="A0AAJ1Z9B0"/>